<feature type="compositionally biased region" description="Polar residues" evidence="1">
    <location>
        <begin position="101"/>
        <end position="111"/>
    </location>
</feature>
<name>A0A396HD52_MEDTR</name>
<comment type="caution">
    <text evidence="2">The sequence shown here is derived from an EMBL/GenBank/DDBJ whole genome shotgun (WGS) entry which is preliminary data.</text>
</comment>
<protein>
    <submittedName>
        <fullName evidence="2">Uncharacterized protein</fullName>
    </submittedName>
</protein>
<proteinExistence type="predicted"/>
<feature type="compositionally biased region" description="Polar residues" evidence="1">
    <location>
        <begin position="9"/>
        <end position="23"/>
    </location>
</feature>
<feature type="region of interest" description="Disordered" evidence="1">
    <location>
        <begin position="84"/>
        <end position="126"/>
    </location>
</feature>
<evidence type="ECO:0000313" key="3">
    <source>
        <dbReference type="Proteomes" id="UP000265566"/>
    </source>
</evidence>
<organism evidence="2 3">
    <name type="scientific">Medicago truncatula</name>
    <name type="common">Barrel medic</name>
    <name type="synonym">Medicago tribuloides</name>
    <dbReference type="NCBI Taxonomy" id="3880"/>
    <lineage>
        <taxon>Eukaryota</taxon>
        <taxon>Viridiplantae</taxon>
        <taxon>Streptophyta</taxon>
        <taxon>Embryophyta</taxon>
        <taxon>Tracheophyta</taxon>
        <taxon>Spermatophyta</taxon>
        <taxon>Magnoliopsida</taxon>
        <taxon>eudicotyledons</taxon>
        <taxon>Gunneridae</taxon>
        <taxon>Pentapetalae</taxon>
        <taxon>rosids</taxon>
        <taxon>fabids</taxon>
        <taxon>Fabales</taxon>
        <taxon>Fabaceae</taxon>
        <taxon>Papilionoideae</taxon>
        <taxon>50 kb inversion clade</taxon>
        <taxon>NPAAA clade</taxon>
        <taxon>Hologalegina</taxon>
        <taxon>IRL clade</taxon>
        <taxon>Trifolieae</taxon>
        <taxon>Medicago</taxon>
    </lineage>
</organism>
<dbReference type="Gramene" id="rna44011">
    <property type="protein sequence ID" value="RHN49205.1"/>
    <property type="gene ID" value="gene44011"/>
</dbReference>
<evidence type="ECO:0000256" key="1">
    <source>
        <dbReference type="SAM" id="MobiDB-lite"/>
    </source>
</evidence>
<feature type="region of interest" description="Disordered" evidence="1">
    <location>
        <begin position="40"/>
        <end position="63"/>
    </location>
</feature>
<reference evidence="3" key="1">
    <citation type="journal article" date="2018" name="Nat. Plants">
        <title>Whole-genome landscape of Medicago truncatula symbiotic genes.</title>
        <authorList>
            <person name="Pecrix Y."/>
            <person name="Staton S.E."/>
            <person name="Sallet E."/>
            <person name="Lelandais-Briere C."/>
            <person name="Moreau S."/>
            <person name="Carrere S."/>
            <person name="Blein T."/>
            <person name="Jardinaud M.F."/>
            <person name="Latrasse D."/>
            <person name="Zouine M."/>
            <person name="Zahm M."/>
            <person name="Kreplak J."/>
            <person name="Mayjonade B."/>
            <person name="Satge C."/>
            <person name="Perez M."/>
            <person name="Cauet S."/>
            <person name="Marande W."/>
            <person name="Chantry-Darmon C."/>
            <person name="Lopez-Roques C."/>
            <person name="Bouchez O."/>
            <person name="Berard A."/>
            <person name="Debelle F."/>
            <person name="Munos S."/>
            <person name="Bendahmane A."/>
            <person name="Berges H."/>
            <person name="Niebel A."/>
            <person name="Buitink J."/>
            <person name="Frugier F."/>
            <person name="Benhamed M."/>
            <person name="Crespi M."/>
            <person name="Gouzy J."/>
            <person name="Gamas P."/>
        </authorList>
    </citation>
    <scope>NUCLEOTIDE SEQUENCE [LARGE SCALE GENOMIC DNA]</scope>
    <source>
        <strain evidence="3">cv. Jemalong A17</strain>
    </source>
</reference>
<sequence>MIEKKDKIFSSNPLKSVSGSQFSPIPKSLLNKMAKINMNQSQTAVPPRSSPHNCSPRTYQQENQVRSIKGVTMFQPTEAMQTQMMEDPKNNKRKCLGNGNGSTSSTAQQIPEHSLADLMNKASQAT</sequence>
<dbReference type="AlphaFoldDB" id="A0A396HD52"/>
<dbReference type="EMBL" id="PSQE01000007">
    <property type="protein sequence ID" value="RHN49205.1"/>
    <property type="molecule type" value="Genomic_DNA"/>
</dbReference>
<dbReference type="Proteomes" id="UP000265566">
    <property type="component" value="Chromosome 7"/>
</dbReference>
<accession>A0A396HD52</accession>
<gene>
    <name evidence="2" type="ORF">MtrunA17_Chr7g0272021</name>
</gene>
<feature type="region of interest" description="Disordered" evidence="1">
    <location>
        <begin position="1"/>
        <end position="24"/>
    </location>
</feature>
<evidence type="ECO:0000313" key="2">
    <source>
        <dbReference type="EMBL" id="RHN49205.1"/>
    </source>
</evidence>